<dbReference type="Proteomes" id="UP000219281">
    <property type="component" value="Unassembled WGS sequence"/>
</dbReference>
<protein>
    <submittedName>
        <fullName evidence="2">Uncharacterized protein</fullName>
    </submittedName>
</protein>
<feature type="compositionally biased region" description="Basic and acidic residues" evidence="1">
    <location>
        <begin position="10"/>
        <end position="33"/>
    </location>
</feature>
<evidence type="ECO:0000313" key="2">
    <source>
        <dbReference type="EMBL" id="SOD14036.1"/>
    </source>
</evidence>
<dbReference type="RefSeq" id="WP_138765775.1">
    <property type="nucleotide sequence ID" value="NZ_OCMT01000002.1"/>
</dbReference>
<dbReference type="OrthoDB" id="9900382at2"/>
<accession>A0A285ZWM6</accession>
<organism evidence="2 3">
    <name type="scientific">Pedobacter xixiisoli</name>
    <dbReference type="NCBI Taxonomy" id="1476464"/>
    <lineage>
        <taxon>Bacteria</taxon>
        <taxon>Pseudomonadati</taxon>
        <taxon>Bacteroidota</taxon>
        <taxon>Sphingobacteriia</taxon>
        <taxon>Sphingobacteriales</taxon>
        <taxon>Sphingobacteriaceae</taxon>
        <taxon>Pedobacter</taxon>
    </lineage>
</organism>
<gene>
    <name evidence="2" type="ORF">SAMN06297358_1370</name>
</gene>
<dbReference type="AlphaFoldDB" id="A0A285ZWM6"/>
<reference evidence="3" key="1">
    <citation type="submission" date="2017-09" db="EMBL/GenBank/DDBJ databases">
        <authorList>
            <person name="Varghese N."/>
            <person name="Submissions S."/>
        </authorList>
    </citation>
    <scope>NUCLEOTIDE SEQUENCE [LARGE SCALE GENOMIC DNA]</scope>
    <source>
        <strain evidence="3">CGMCC 1.12803</strain>
    </source>
</reference>
<evidence type="ECO:0000313" key="3">
    <source>
        <dbReference type="Proteomes" id="UP000219281"/>
    </source>
</evidence>
<sequence>MEIQTPQQENDPRDPQNNPDHDGTNETNDKPQSPDDGFSDQGSTAEEWNEDEQGTSNANESDIPELNPDRNDVEGQEPTPFDIDESTG</sequence>
<evidence type="ECO:0000256" key="1">
    <source>
        <dbReference type="SAM" id="MobiDB-lite"/>
    </source>
</evidence>
<feature type="region of interest" description="Disordered" evidence="1">
    <location>
        <begin position="1"/>
        <end position="88"/>
    </location>
</feature>
<proteinExistence type="predicted"/>
<keyword evidence="3" id="KW-1185">Reference proteome</keyword>
<dbReference type="EMBL" id="OCMT01000002">
    <property type="protein sequence ID" value="SOD14036.1"/>
    <property type="molecule type" value="Genomic_DNA"/>
</dbReference>
<name>A0A285ZWM6_9SPHI</name>